<name>A0A1F5L0T5_PENAI</name>
<comment type="caution">
    <text evidence="4">The sequence shown here is derived from an EMBL/GenBank/DDBJ whole genome shotgun (WGS) entry which is preliminary data.</text>
</comment>
<evidence type="ECO:0000256" key="3">
    <source>
        <dbReference type="ARBA" id="ARBA00022833"/>
    </source>
</evidence>
<reference evidence="4 5" key="1">
    <citation type="journal article" date="2016" name="Sci. Rep.">
        <title>Penicillium arizonense, a new, genome sequenced fungal species, reveals a high chemical diversity in secreted metabolites.</title>
        <authorList>
            <person name="Grijseels S."/>
            <person name="Nielsen J.C."/>
            <person name="Randelovic M."/>
            <person name="Nielsen J."/>
            <person name="Nielsen K.F."/>
            <person name="Workman M."/>
            <person name="Frisvad J.C."/>
        </authorList>
    </citation>
    <scope>NUCLEOTIDE SEQUENCE [LARGE SCALE GENOMIC DNA]</scope>
    <source>
        <strain evidence="4 5">CBS 141311</strain>
    </source>
</reference>
<evidence type="ECO:0000256" key="2">
    <source>
        <dbReference type="ARBA" id="ARBA00022723"/>
    </source>
</evidence>
<accession>A0A1F5L0T5</accession>
<keyword evidence="2" id="KW-0479">Metal-binding</keyword>
<evidence type="ECO:0000313" key="5">
    <source>
        <dbReference type="Proteomes" id="UP000177622"/>
    </source>
</evidence>
<dbReference type="GeneID" id="34582610"/>
<gene>
    <name evidence="4" type="ORF">PENARI_c107G09861</name>
</gene>
<dbReference type="OrthoDB" id="3941538at2759"/>
<comment type="cofactor">
    <cofactor evidence="1">
        <name>Zn(2+)</name>
        <dbReference type="ChEBI" id="CHEBI:29105"/>
    </cofactor>
</comment>
<dbReference type="PANTHER" id="PTHR42813:SF1">
    <property type="entry name" value="DEHYDROGENASE, PUTATIVE (AFU_ORTHOLOGUE AFUA_5G03930)-RELATED"/>
    <property type="match status" value="1"/>
</dbReference>
<organism evidence="4 5">
    <name type="scientific">Penicillium arizonense</name>
    <dbReference type="NCBI Taxonomy" id="1835702"/>
    <lineage>
        <taxon>Eukaryota</taxon>
        <taxon>Fungi</taxon>
        <taxon>Dikarya</taxon>
        <taxon>Ascomycota</taxon>
        <taxon>Pezizomycotina</taxon>
        <taxon>Eurotiomycetes</taxon>
        <taxon>Eurotiomycetidae</taxon>
        <taxon>Eurotiales</taxon>
        <taxon>Aspergillaceae</taxon>
        <taxon>Penicillium</taxon>
    </lineage>
</organism>
<dbReference type="SUPFAM" id="SSF50129">
    <property type="entry name" value="GroES-like"/>
    <property type="match status" value="1"/>
</dbReference>
<sequence length="168" mass="18787">MAVSQAAGFNLSNPAKDAEKYTNLSGEKIKALVWNGKNSVKVVETFKPAKVEDTDVIIKVIGSIVCGSDLHLYYSVVVELQKGDILGHEFCDVVDSLKHERAARPIIRIAWVPTRTWGRYLIKCHSQIVGPRVAVQVHRPYLHAQCYIGWASPPRTLLLRAIVERGVW</sequence>
<keyword evidence="3" id="KW-0862">Zinc</keyword>
<dbReference type="InterPro" id="IPR011032">
    <property type="entry name" value="GroES-like_sf"/>
</dbReference>
<keyword evidence="5" id="KW-1185">Reference proteome</keyword>
<dbReference type="STRING" id="1835702.A0A1F5L0T5"/>
<protein>
    <submittedName>
        <fullName evidence="4">Uncharacterized protein</fullName>
    </submittedName>
</protein>
<dbReference type="EMBL" id="LXJU01000107">
    <property type="protein sequence ID" value="OGE46804.1"/>
    <property type="molecule type" value="Genomic_DNA"/>
</dbReference>
<dbReference type="AlphaFoldDB" id="A0A1F5L0T5"/>
<evidence type="ECO:0000313" key="4">
    <source>
        <dbReference type="EMBL" id="OGE46804.1"/>
    </source>
</evidence>
<dbReference type="RefSeq" id="XP_022482271.1">
    <property type="nucleotide sequence ID" value="XM_022637876.1"/>
</dbReference>
<dbReference type="Proteomes" id="UP000177622">
    <property type="component" value="Unassembled WGS sequence"/>
</dbReference>
<dbReference type="Gene3D" id="3.90.180.10">
    <property type="entry name" value="Medium-chain alcohol dehydrogenases, catalytic domain"/>
    <property type="match status" value="1"/>
</dbReference>
<dbReference type="GO" id="GO:0046872">
    <property type="term" value="F:metal ion binding"/>
    <property type="evidence" value="ECO:0007669"/>
    <property type="project" value="UniProtKB-KW"/>
</dbReference>
<dbReference type="PANTHER" id="PTHR42813">
    <property type="entry name" value="ZINC-TYPE ALCOHOL DEHYDROGENASE-LIKE"/>
    <property type="match status" value="1"/>
</dbReference>
<proteinExistence type="predicted"/>
<evidence type="ECO:0000256" key="1">
    <source>
        <dbReference type="ARBA" id="ARBA00001947"/>
    </source>
</evidence>